<organism evidence="1 2">
    <name type="scientific">Talaromyces pinophilus</name>
    <name type="common">Penicillium pinophilum</name>
    <dbReference type="NCBI Taxonomy" id="128442"/>
    <lineage>
        <taxon>Eukaryota</taxon>
        <taxon>Fungi</taxon>
        <taxon>Dikarya</taxon>
        <taxon>Ascomycota</taxon>
        <taxon>Pezizomycotina</taxon>
        <taxon>Eurotiomycetes</taxon>
        <taxon>Eurotiomycetidae</taxon>
        <taxon>Eurotiales</taxon>
        <taxon>Trichocomaceae</taxon>
        <taxon>Talaromyces</taxon>
        <taxon>Talaromyces sect. Talaromyces</taxon>
    </lineage>
</organism>
<dbReference type="AlphaFoldDB" id="A0A6V8HBE0"/>
<keyword evidence="2" id="KW-1185">Reference proteome</keyword>
<dbReference type="Proteomes" id="UP000053095">
    <property type="component" value="Unassembled WGS sequence"/>
</dbReference>
<proteinExistence type="predicted"/>
<comment type="caution">
    <text evidence="1">The sequence shown here is derived from an EMBL/GenBank/DDBJ whole genome shotgun (WGS) entry which is preliminary data.</text>
</comment>
<dbReference type="PANTHER" id="PTHR37542:SF1">
    <property type="entry name" value="PRION-INHIBITION AND PROPAGATION HELO DOMAIN-CONTAINING PROTEIN"/>
    <property type="match status" value="1"/>
</dbReference>
<sequence>MLVPMLLLTKVYLRELIKFRARIGVGIRCSIGQLNSGARDTIANRYRMQHDIYSLGVCLLETGLWEPFVEYSGEGQAPAGSRPQAKFGRTYYRFQSWMKEKSASSGRQEGPSTFLDSVAFKLKDYLVEIARMKLAPRMGEQYARVVLTCLTCLDDDNEDFDGLRDDTSDDVVAVYFIETVMKLLNGISV</sequence>
<evidence type="ECO:0000313" key="2">
    <source>
        <dbReference type="Proteomes" id="UP000053095"/>
    </source>
</evidence>
<reference evidence="2" key="1">
    <citation type="journal article" date="2015" name="Genome Announc.">
        <title>Draft genome sequence of Talaromyces cellulolyticus strain Y-94, a source of lignocellulosic biomass-degrading enzymes.</title>
        <authorList>
            <person name="Fujii T."/>
            <person name="Koike H."/>
            <person name="Sawayama S."/>
            <person name="Yano S."/>
            <person name="Inoue H."/>
        </authorList>
    </citation>
    <scope>NUCLEOTIDE SEQUENCE [LARGE SCALE GENOMIC DNA]</scope>
    <source>
        <strain evidence="2">Y-94</strain>
    </source>
</reference>
<evidence type="ECO:0000313" key="1">
    <source>
        <dbReference type="EMBL" id="GAM38770.1"/>
    </source>
</evidence>
<dbReference type="EMBL" id="DF933829">
    <property type="protein sequence ID" value="GAM38770.1"/>
    <property type="molecule type" value="Genomic_DNA"/>
</dbReference>
<protein>
    <submittedName>
        <fullName evidence="1">Uncharacterized protein</fullName>
    </submittedName>
</protein>
<gene>
    <name evidence="1" type="ORF">TCE0_033f09776</name>
</gene>
<accession>A0A6V8HBE0</accession>
<name>A0A6V8HBE0_TALPI</name>
<dbReference type="PANTHER" id="PTHR37542">
    <property type="entry name" value="HELO DOMAIN-CONTAINING PROTEIN-RELATED"/>
    <property type="match status" value="1"/>
</dbReference>